<organism evidence="4 5">
    <name type="scientific">Oedothorax gibbosus</name>
    <dbReference type="NCBI Taxonomy" id="931172"/>
    <lineage>
        <taxon>Eukaryota</taxon>
        <taxon>Metazoa</taxon>
        <taxon>Ecdysozoa</taxon>
        <taxon>Arthropoda</taxon>
        <taxon>Chelicerata</taxon>
        <taxon>Arachnida</taxon>
        <taxon>Araneae</taxon>
        <taxon>Araneomorphae</taxon>
        <taxon>Entelegynae</taxon>
        <taxon>Araneoidea</taxon>
        <taxon>Linyphiidae</taxon>
        <taxon>Erigoninae</taxon>
        <taxon>Oedothorax</taxon>
    </lineage>
</organism>
<evidence type="ECO:0000256" key="2">
    <source>
        <dbReference type="PROSITE-ProRule" id="PRU00168"/>
    </source>
</evidence>
<evidence type="ECO:0000313" key="5">
    <source>
        <dbReference type="Proteomes" id="UP000827092"/>
    </source>
</evidence>
<dbReference type="PROSITE" id="PS50009">
    <property type="entry name" value="RASGEF_CAT"/>
    <property type="match status" value="1"/>
</dbReference>
<protein>
    <recommendedName>
        <fullName evidence="3">Ras-GEF domain-containing protein</fullName>
    </recommendedName>
</protein>
<dbReference type="PANTHER" id="PTHR23113:SF368">
    <property type="entry name" value="CELL DIVISION CONTROL PROTEIN 25"/>
    <property type="match status" value="1"/>
</dbReference>
<evidence type="ECO:0000256" key="1">
    <source>
        <dbReference type="ARBA" id="ARBA00022658"/>
    </source>
</evidence>
<dbReference type="SMART" id="SM00147">
    <property type="entry name" value="RasGEF"/>
    <property type="match status" value="1"/>
</dbReference>
<dbReference type="AlphaFoldDB" id="A0AAV6VJ94"/>
<dbReference type="GO" id="GO:0007265">
    <property type="term" value="P:Ras protein signal transduction"/>
    <property type="evidence" value="ECO:0007669"/>
    <property type="project" value="TreeGrafter"/>
</dbReference>
<dbReference type="SUPFAM" id="SSF48366">
    <property type="entry name" value="Ras GEF"/>
    <property type="match status" value="1"/>
</dbReference>
<sequence>MKFIKRLIRKERSPEEELDKVKFWAPEVEPKADKLFNQNVSKFLKQDVVKTAKHITQASWDIFKKIEDKDVIEWRNSQTFKEMHQLYAQINLWTIDMILSGKTAKIRSKIMQHFLKISQKLLKFCNINAAHAIISALQTEAIQRLFESWTKMSKKNQELFFEFDALFPDHEENLVLMNQLMEDMQANGRTFIPCMALLIRDEMTLKHMENGENPLSVKRSWLIWNNFRKVPMLQTADDLLKKSAKCYWEMSDKKIKLLQETSATIKRGRVLEASYKLYREAWLDPNREY</sequence>
<evidence type="ECO:0000259" key="3">
    <source>
        <dbReference type="PROSITE" id="PS50009"/>
    </source>
</evidence>
<dbReference type="Pfam" id="PF00617">
    <property type="entry name" value="RasGEF"/>
    <property type="match status" value="1"/>
</dbReference>
<dbReference type="Proteomes" id="UP000827092">
    <property type="component" value="Unassembled WGS sequence"/>
</dbReference>
<reference evidence="4 5" key="1">
    <citation type="journal article" date="2022" name="Nat. Ecol. Evol.">
        <title>A masculinizing supergene underlies an exaggerated male reproductive morph in a spider.</title>
        <authorList>
            <person name="Hendrickx F."/>
            <person name="De Corte Z."/>
            <person name="Sonet G."/>
            <person name="Van Belleghem S.M."/>
            <person name="Kostlbacher S."/>
            <person name="Vangestel C."/>
        </authorList>
    </citation>
    <scope>NUCLEOTIDE SEQUENCE [LARGE SCALE GENOMIC DNA]</scope>
    <source>
        <strain evidence="4">W744_W776</strain>
    </source>
</reference>
<keyword evidence="1 2" id="KW-0344">Guanine-nucleotide releasing factor</keyword>
<evidence type="ECO:0000313" key="4">
    <source>
        <dbReference type="EMBL" id="KAG8196860.1"/>
    </source>
</evidence>
<feature type="domain" description="Ras-GEF" evidence="3">
    <location>
        <begin position="47"/>
        <end position="274"/>
    </location>
</feature>
<dbReference type="Gene3D" id="1.10.840.10">
    <property type="entry name" value="Ras guanine-nucleotide exchange factors catalytic domain"/>
    <property type="match status" value="1"/>
</dbReference>
<comment type="caution">
    <text evidence="4">The sequence shown here is derived from an EMBL/GenBank/DDBJ whole genome shotgun (WGS) entry which is preliminary data.</text>
</comment>
<dbReference type="InterPro" id="IPR008937">
    <property type="entry name" value="Ras-like_GEF"/>
</dbReference>
<proteinExistence type="predicted"/>
<dbReference type="GO" id="GO:0005085">
    <property type="term" value="F:guanyl-nucleotide exchange factor activity"/>
    <property type="evidence" value="ECO:0007669"/>
    <property type="project" value="UniProtKB-KW"/>
</dbReference>
<dbReference type="InterPro" id="IPR036964">
    <property type="entry name" value="RASGEF_cat_dom_sf"/>
</dbReference>
<accession>A0AAV6VJ94</accession>
<dbReference type="InterPro" id="IPR023578">
    <property type="entry name" value="Ras_GEF_dom_sf"/>
</dbReference>
<dbReference type="GO" id="GO:0005886">
    <property type="term" value="C:plasma membrane"/>
    <property type="evidence" value="ECO:0007669"/>
    <property type="project" value="TreeGrafter"/>
</dbReference>
<gene>
    <name evidence="4" type="ORF">JTE90_027572</name>
</gene>
<keyword evidence="5" id="KW-1185">Reference proteome</keyword>
<dbReference type="PANTHER" id="PTHR23113">
    <property type="entry name" value="GUANINE NUCLEOTIDE EXCHANGE FACTOR"/>
    <property type="match status" value="1"/>
</dbReference>
<name>A0AAV6VJ94_9ARAC</name>
<dbReference type="InterPro" id="IPR001895">
    <property type="entry name" value="RASGEF_cat_dom"/>
</dbReference>
<dbReference type="EMBL" id="JAFNEN010000063">
    <property type="protein sequence ID" value="KAG8196860.1"/>
    <property type="molecule type" value="Genomic_DNA"/>
</dbReference>